<keyword evidence="3" id="KW-1185">Reference proteome</keyword>
<dbReference type="GO" id="GO:0005930">
    <property type="term" value="C:axoneme"/>
    <property type="evidence" value="ECO:0007669"/>
    <property type="project" value="UniProtKB-SubCell"/>
</dbReference>
<dbReference type="EMBL" id="BEGY01000226">
    <property type="protein sequence ID" value="GAX86090.1"/>
    <property type="molecule type" value="Genomic_DNA"/>
</dbReference>
<comment type="caution">
    <text evidence="2">The sequence shown here is derived from an EMBL/GenBank/DDBJ whole genome shotgun (WGS) entry which is preliminary data.</text>
</comment>
<protein>
    <submittedName>
        <fullName evidence="2">Uncharacterized protein</fullName>
    </submittedName>
</protein>
<proteinExistence type="predicted"/>
<dbReference type="SUPFAM" id="SSF52047">
    <property type="entry name" value="RNI-like"/>
    <property type="match status" value="1"/>
</dbReference>
<dbReference type="AlphaFoldDB" id="A0A250XTG8"/>
<evidence type="ECO:0000313" key="2">
    <source>
        <dbReference type="EMBL" id="GAX86090.1"/>
    </source>
</evidence>
<organism evidence="2 3">
    <name type="scientific">Chlamydomonas eustigma</name>
    <dbReference type="NCBI Taxonomy" id="1157962"/>
    <lineage>
        <taxon>Eukaryota</taxon>
        <taxon>Viridiplantae</taxon>
        <taxon>Chlorophyta</taxon>
        <taxon>core chlorophytes</taxon>
        <taxon>Chlorophyceae</taxon>
        <taxon>CS clade</taxon>
        <taxon>Chlamydomonadales</taxon>
        <taxon>Chlamydomonadaceae</taxon>
        <taxon>Chlamydomonas</taxon>
    </lineage>
</organism>
<name>A0A250XTG8_9CHLO</name>
<reference evidence="2 3" key="1">
    <citation type="submission" date="2017-08" db="EMBL/GenBank/DDBJ databases">
        <title>Acidophilic green algal genome provides insights into adaptation to an acidic environment.</title>
        <authorList>
            <person name="Hirooka S."/>
            <person name="Hirose Y."/>
            <person name="Kanesaki Y."/>
            <person name="Higuchi S."/>
            <person name="Fujiwara T."/>
            <person name="Onuma R."/>
            <person name="Era A."/>
            <person name="Ohbayashi R."/>
            <person name="Uzuka A."/>
            <person name="Nozaki H."/>
            <person name="Yoshikawa H."/>
            <person name="Miyagishima S.Y."/>
        </authorList>
    </citation>
    <scope>NUCLEOTIDE SEQUENCE [LARGE SCALE GENOMIC DNA]</scope>
    <source>
        <strain evidence="2 3">NIES-2499</strain>
    </source>
</reference>
<evidence type="ECO:0000313" key="3">
    <source>
        <dbReference type="Proteomes" id="UP000232323"/>
    </source>
</evidence>
<accession>A0A250XTG8</accession>
<dbReference type="Gene3D" id="3.80.10.10">
    <property type="entry name" value="Ribonuclease Inhibitor"/>
    <property type="match status" value="1"/>
</dbReference>
<dbReference type="Proteomes" id="UP000232323">
    <property type="component" value="Unassembled WGS sequence"/>
</dbReference>
<gene>
    <name evidence="2" type="ORF">CEUSTIGMA_g13503.t1</name>
</gene>
<dbReference type="InterPro" id="IPR032675">
    <property type="entry name" value="LRR_dom_sf"/>
</dbReference>
<sequence>MSIETANDPSSCDQVKSSLLQMPQEILALIIRKVMLSSASQEVNEAHSFYCSCHAVRSLFLPLINTAVVDCNEMAQSNTSSKAPLDVLADIDGDRDDALLKDEGVFQITYHFPRHAIPLRLRVILPSLQHYPENLSRIFLAAVNKAFLSSIVELELCSERDLSSLDACSIVTACPSLVKMELCLYHNSTLWFIQPLERLRHLQHLVIHTFPDTVSGLEHKDFGVAALGLLSGLKHLELATNSVRKVLPHLACLLCLEYLAFTSSHCYQTGQISCEAVPEFRCLQHLPKLSILSWRHRAEVFPSEPYVSQLVMHDETVEAVCCCTELQTLDMKAWDVCGIKNIVLLTEMPRLQELSLHSMLLDVKSVETAVRHMQHRSVRSGKMSLQNLYLSHVCSKDNEQLDTLFQLFPACINVYFI</sequence>
<evidence type="ECO:0000256" key="1">
    <source>
        <dbReference type="ARBA" id="ARBA00004430"/>
    </source>
</evidence>
<comment type="subcellular location">
    <subcellularLocation>
        <location evidence="1">Cytoplasm</location>
        <location evidence="1">Cytoskeleton</location>
        <location evidence="1">Cilium axoneme</location>
    </subcellularLocation>
</comment>